<organism evidence="3 4">
    <name type="scientific">Emydomyces testavorans</name>
    <dbReference type="NCBI Taxonomy" id="2070801"/>
    <lineage>
        <taxon>Eukaryota</taxon>
        <taxon>Fungi</taxon>
        <taxon>Dikarya</taxon>
        <taxon>Ascomycota</taxon>
        <taxon>Pezizomycotina</taxon>
        <taxon>Eurotiomycetes</taxon>
        <taxon>Eurotiomycetidae</taxon>
        <taxon>Onygenales</taxon>
        <taxon>Nannizziopsiaceae</taxon>
        <taxon>Emydomyces</taxon>
    </lineage>
</organism>
<accession>A0AAF0DMU7</accession>
<dbReference type="Proteomes" id="UP001219355">
    <property type="component" value="Chromosome 5"/>
</dbReference>
<reference evidence="3" key="1">
    <citation type="submission" date="2023-03" db="EMBL/GenBank/DDBJ databases">
        <title>Emydomyces testavorans Genome Sequence.</title>
        <authorList>
            <person name="Hoyer L."/>
        </authorList>
    </citation>
    <scope>NUCLEOTIDE SEQUENCE</scope>
    <source>
        <strain evidence="3">16-2883</strain>
    </source>
</reference>
<protein>
    <recommendedName>
        <fullName evidence="2">DUF7582 domain-containing protein</fullName>
    </recommendedName>
</protein>
<gene>
    <name evidence="3" type="ORF">PRK78_007234</name>
</gene>
<dbReference type="EMBL" id="CP120631">
    <property type="protein sequence ID" value="WEW61740.1"/>
    <property type="molecule type" value="Genomic_DNA"/>
</dbReference>
<dbReference type="InterPro" id="IPR056004">
    <property type="entry name" value="DUF7582"/>
</dbReference>
<evidence type="ECO:0000259" key="2">
    <source>
        <dbReference type="Pfam" id="PF24483"/>
    </source>
</evidence>
<evidence type="ECO:0000256" key="1">
    <source>
        <dbReference type="SAM" id="MobiDB-lite"/>
    </source>
</evidence>
<evidence type="ECO:0000313" key="4">
    <source>
        <dbReference type="Proteomes" id="UP001219355"/>
    </source>
</evidence>
<sequence>MRQKPPAIVTPARQVAPHVRAQSQPPGLAIRPVPGKIGDPHGLAKLQDHDSIDLTRDDLLDGLQHVADYLHAHGVYIEIYMVGGAVNTIHLRSRKYTHDVDFIAGPISTDKHFHLCKATQHAVKNSYAPFTKDWINNATERMPEVIGKVPRLIAEARAQNIVIFHVSGLKVLAAPWNYALVKKINRIISPLPKKYDINDAANYLNEYIKKNGNRPVHVRQIREWGRIYEAEVPDWALQKVNKEYSRYHRKQGIIFDNDGRGGGWQAGGRGGSGSRGQRGGRGGRGVGITLSRLFTKLKLH</sequence>
<keyword evidence="4" id="KW-1185">Reference proteome</keyword>
<proteinExistence type="predicted"/>
<evidence type="ECO:0000313" key="3">
    <source>
        <dbReference type="EMBL" id="WEW61740.1"/>
    </source>
</evidence>
<feature type="region of interest" description="Disordered" evidence="1">
    <location>
        <begin position="260"/>
        <end position="283"/>
    </location>
</feature>
<feature type="domain" description="DUF7582" evidence="2">
    <location>
        <begin position="58"/>
        <end position="250"/>
    </location>
</feature>
<name>A0AAF0DMU7_9EURO</name>
<dbReference type="Pfam" id="PF24483">
    <property type="entry name" value="DUF7582"/>
    <property type="match status" value="1"/>
</dbReference>
<dbReference type="AlphaFoldDB" id="A0AAF0DMU7"/>